<keyword evidence="10" id="KW-1185">Reference proteome</keyword>
<evidence type="ECO:0000313" key="10">
    <source>
        <dbReference type="Proteomes" id="UP000199114"/>
    </source>
</evidence>
<dbReference type="GO" id="GO:0008360">
    <property type="term" value="P:regulation of cell shape"/>
    <property type="evidence" value="ECO:0007669"/>
    <property type="project" value="UniProtKB-KW"/>
</dbReference>
<keyword evidence="6 8" id="KW-1133">Transmembrane helix</keyword>
<evidence type="ECO:0000256" key="3">
    <source>
        <dbReference type="ARBA" id="ARBA00022692"/>
    </source>
</evidence>
<feature type="transmembrane region" description="Helical" evidence="8">
    <location>
        <begin position="84"/>
        <end position="105"/>
    </location>
</feature>
<feature type="transmembrane region" description="Helical" evidence="8">
    <location>
        <begin position="220"/>
        <end position="239"/>
    </location>
</feature>
<evidence type="ECO:0000256" key="4">
    <source>
        <dbReference type="ARBA" id="ARBA00022960"/>
    </source>
</evidence>
<keyword evidence="4" id="KW-0133">Cell shape</keyword>
<feature type="transmembrane region" description="Helical" evidence="8">
    <location>
        <begin position="45"/>
        <end position="64"/>
    </location>
</feature>
<dbReference type="PANTHER" id="PTHR30250:SF11">
    <property type="entry name" value="O-ANTIGEN TRANSPORTER-RELATED"/>
    <property type="match status" value="1"/>
</dbReference>
<feature type="transmembrane region" description="Helical" evidence="8">
    <location>
        <begin position="430"/>
        <end position="456"/>
    </location>
</feature>
<dbReference type="Proteomes" id="UP000199114">
    <property type="component" value="Unassembled WGS sequence"/>
</dbReference>
<keyword evidence="2" id="KW-1003">Cell membrane</keyword>
<dbReference type="RefSeq" id="WP_090617507.1">
    <property type="nucleotide sequence ID" value="NZ_FOFD01000003.1"/>
</dbReference>
<protein>
    <submittedName>
        <fullName evidence="9">Membrane protein involved in the export of O-antigen and teichoic acid</fullName>
    </submittedName>
</protein>
<dbReference type="InterPro" id="IPR002797">
    <property type="entry name" value="Polysacc_synth"/>
</dbReference>
<keyword evidence="3 8" id="KW-0812">Transmembrane</keyword>
<evidence type="ECO:0000256" key="7">
    <source>
        <dbReference type="ARBA" id="ARBA00023136"/>
    </source>
</evidence>
<evidence type="ECO:0000313" key="9">
    <source>
        <dbReference type="EMBL" id="SEQ75120.1"/>
    </source>
</evidence>
<feature type="transmembrane region" description="Helical" evidence="8">
    <location>
        <begin position="265"/>
        <end position="285"/>
    </location>
</feature>
<dbReference type="STRING" id="1186196.SAMN04489841_2261"/>
<evidence type="ECO:0000256" key="5">
    <source>
        <dbReference type="ARBA" id="ARBA00022984"/>
    </source>
</evidence>
<keyword evidence="5" id="KW-0573">Peptidoglycan synthesis</keyword>
<dbReference type="AlphaFoldDB" id="A0A1H9IKI5"/>
<evidence type="ECO:0000256" key="2">
    <source>
        <dbReference type="ARBA" id="ARBA00022475"/>
    </source>
</evidence>
<evidence type="ECO:0000256" key="6">
    <source>
        <dbReference type="ARBA" id="ARBA00022989"/>
    </source>
</evidence>
<dbReference type="Pfam" id="PF03023">
    <property type="entry name" value="MurJ"/>
    <property type="match status" value="1"/>
</dbReference>
<feature type="transmembrane region" description="Helical" evidence="8">
    <location>
        <begin position="155"/>
        <end position="173"/>
    </location>
</feature>
<reference evidence="10" key="1">
    <citation type="submission" date="2016-10" db="EMBL/GenBank/DDBJ databases">
        <authorList>
            <person name="Varghese N."/>
            <person name="Submissions S."/>
        </authorList>
    </citation>
    <scope>NUCLEOTIDE SEQUENCE [LARGE SCALE GENOMIC DNA]</scope>
    <source>
        <strain evidence="10">DSM 25055</strain>
    </source>
</reference>
<accession>A0A1H9IKI5</accession>
<dbReference type="InterPro" id="IPR004268">
    <property type="entry name" value="MurJ"/>
</dbReference>
<name>A0A1H9IKI5_9EURY</name>
<dbReference type="InterPro" id="IPR050833">
    <property type="entry name" value="Poly_Biosynth_Transport"/>
</dbReference>
<dbReference type="OrthoDB" id="19148at2157"/>
<feature type="transmembrane region" description="Helical" evidence="8">
    <location>
        <begin position="333"/>
        <end position="354"/>
    </location>
</feature>
<feature type="transmembrane region" description="Helical" evidence="8">
    <location>
        <begin position="305"/>
        <end position="327"/>
    </location>
</feature>
<feature type="transmembrane region" description="Helical" evidence="8">
    <location>
        <begin position="462"/>
        <end position="486"/>
    </location>
</feature>
<evidence type="ECO:0000256" key="1">
    <source>
        <dbReference type="ARBA" id="ARBA00004651"/>
    </source>
</evidence>
<sequence length="521" mass="56082">MDRSIVSGILSVSASKFIALVVGLLSKPLLARLLGPEQFGEYATVMAVQGIFMIFVSAGISDGVRKYVAEDRHEDGWKATVIGFYLRTATVLAIGGAIVLAGVTYSGFFATVFEPRFSSYFYLLVVLVITAQYWEFARKSLMGLGLERYSEPLKILYTISFPLVALPLIATGSGVIGAIIGQIVATALAAVGGLLLLHWRDSLRNVFHQPPDTFPRMEMVTFNSLSIALIFLLMSLYHIDILMLQGWIGGDQVGYYKAALEFAEFLWFAPLVLQTVFVHSTSELWSQGETERISQLAARATRYTFLLTAVMSIGIAALAADVIPVYWSYGMEPVGPLLLLLPGSLGFALARPILAISQGKGELRYPIAATGVAAVINLVLNLLLIPRYGMHGAAVATSSGYASMTVFHVWSARKIGFDPLADARIGRITLASLIAAVPIFALESAISSVIAVPYVGALPVSILIVPPLGLGLFLLAAIGVGALGVFELLEILTEFPDPIGSLSNTICRRLRRTEAESTTLE</sequence>
<feature type="transmembrane region" description="Helical" evidence="8">
    <location>
        <begin position="391"/>
        <end position="410"/>
    </location>
</feature>
<evidence type="ECO:0000256" key="8">
    <source>
        <dbReference type="SAM" id="Phobius"/>
    </source>
</evidence>
<proteinExistence type="predicted"/>
<dbReference type="GO" id="GO:0005886">
    <property type="term" value="C:plasma membrane"/>
    <property type="evidence" value="ECO:0007669"/>
    <property type="project" value="UniProtKB-SubCell"/>
</dbReference>
<feature type="transmembrane region" description="Helical" evidence="8">
    <location>
        <begin position="5"/>
        <end position="25"/>
    </location>
</feature>
<comment type="subcellular location">
    <subcellularLocation>
        <location evidence="1">Cell membrane</location>
        <topology evidence="1">Multi-pass membrane protein</topology>
    </subcellularLocation>
</comment>
<gene>
    <name evidence="9" type="ORF">SAMN04489841_2261</name>
</gene>
<dbReference type="PANTHER" id="PTHR30250">
    <property type="entry name" value="PST FAMILY PREDICTED COLANIC ACID TRANSPORTER"/>
    <property type="match status" value="1"/>
</dbReference>
<keyword evidence="7 8" id="KW-0472">Membrane</keyword>
<feature type="transmembrane region" description="Helical" evidence="8">
    <location>
        <begin position="179"/>
        <end position="199"/>
    </location>
</feature>
<feature type="transmembrane region" description="Helical" evidence="8">
    <location>
        <begin position="117"/>
        <end position="134"/>
    </location>
</feature>
<dbReference type="Pfam" id="PF01943">
    <property type="entry name" value="Polysacc_synt"/>
    <property type="match status" value="1"/>
</dbReference>
<feature type="transmembrane region" description="Helical" evidence="8">
    <location>
        <begin position="366"/>
        <end position="385"/>
    </location>
</feature>
<dbReference type="EMBL" id="FOFD01000003">
    <property type="protein sequence ID" value="SEQ75120.1"/>
    <property type="molecule type" value="Genomic_DNA"/>
</dbReference>
<organism evidence="9 10">
    <name type="scientific">Natrinema salaciae</name>
    <dbReference type="NCBI Taxonomy" id="1186196"/>
    <lineage>
        <taxon>Archaea</taxon>
        <taxon>Methanobacteriati</taxon>
        <taxon>Methanobacteriota</taxon>
        <taxon>Stenosarchaea group</taxon>
        <taxon>Halobacteria</taxon>
        <taxon>Halobacteriales</taxon>
        <taxon>Natrialbaceae</taxon>
        <taxon>Natrinema</taxon>
    </lineage>
</organism>